<sequence length="144" mass="15916">MIDRHASLTHPQGCQDKHGLVLFGECDPCHRSLSRERLVQEVNLQDLPNARQGTGTHSGRCPEVPVRQLGPGELLAKGMVATQLPGLEPLGLLGLVHVGVRGKCQESLQHRQPQDKDQEAWYGVLNVPKVKNIHNSIISRMELD</sequence>
<gene>
    <name evidence="1" type="ORF">FKW44_018745</name>
</gene>
<evidence type="ECO:0000313" key="2">
    <source>
        <dbReference type="Proteomes" id="UP000595437"/>
    </source>
</evidence>
<protein>
    <submittedName>
        <fullName evidence="1">Transposable element tcb1 transposase</fullName>
    </submittedName>
</protein>
<evidence type="ECO:0000313" key="1">
    <source>
        <dbReference type="EMBL" id="QQP38230.1"/>
    </source>
</evidence>
<accession>A0A7T8JY90</accession>
<name>A0A7T8JY90_CALRO</name>
<feature type="non-terminal residue" evidence="1">
    <location>
        <position position="144"/>
    </location>
</feature>
<dbReference type="EMBL" id="CP045902">
    <property type="protein sequence ID" value="QQP38230.1"/>
    <property type="molecule type" value="Genomic_DNA"/>
</dbReference>
<dbReference type="AlphaFoldDB" id="A0A7T8JY90"/>
<dbReference type="Proteomes" id="UP000595437">
    <property type="component" value="Chromosome 13"/>
</dbReference>
<proteinExistence type="predicted"/>
<organism evidence="1 2">
    <name type="scientific">Caligus rogercresseyi</name>
    <name type="common">Sea louse</name>
    <dbReference type="NCBI Taxonomy" id="217165"/>
    <lineage>
        <taxon>Eukaryota</taxon>
        <taxon>Metazoa</taxon>
        <taxon>Ecdysozoa</taxon>
        <taxon>Arthropoda</taxon>
        <taxon>Crustacea</taxon>
        <taxon>Multicrustacea</taxon>
        <taxon>Hexanauplia</taxon>
        <taxon>Copepoda</taxon>
        <taxon>Siphonostomatoida</taxon>
        <taxon>Caligidae</taxon>
        <taxon>Caligus</taxon>
    </lineage>
</organism>
<reference evidence="2" key="1">
    <citation type="submission" date="2021-01" db="EMBL/GenBank/DDBJ databases">
        <title>Caligus Genome Assembly.</title>
        <authorList>
            <person name="Gallardo-Escarate C."/>
        </authorList>
    </citation>
    <scope>NUCLEOTIDE SEQUENCE [LARGE SCALE GENOMIC DNA]</scope>
</reference>
<keyword evidence="2" id="KW-1185">Reference proteome</keyword>